<evidence type="ECO:0000313" key="1">
    <source>
        <dbReference type="EMBL" id="GAE89510.1"/>
    </source>
</evidence>
<sequence length="68" mass="7905">MSFLDECRKRAEEHKREKEGICETCGNLESITESLIGCIAHDKLILPEYPPYHGRVKCPDWKERSKEA</sequence>
<dbReference type="AlphaFoldDB" id="W4V804"/>
<dbReference type="Proteomes" id="UP000019109">
    <property type="component" value="Unassembled WGS sequence"/>
</dbReference>
<dbReference type="STRING" id="1294263.JCM21531_3046"/>
<comment type="caution">
    <text evidence="1">The sequence shown here is derived from an EMBL/GenBank/DDBJ whole genome shotgun (WGS) entry which is preliminary data.</text>
</comment>
<accession>W4V804</accession>
<organism evidence="1 2">
    <name type="scientific">Acetivibrio straminisolvens JCM 21531</name>
    <dbReference type="NCBI Taxonomy" id="1294263"/>
    <lineage>
        <taxon>Bacteria</taxon>
        <taxon>Bacillati</taxon>
        <taxon>Bacillota</taxon>
        <taxon>Clostridia</taxon>
        <taxon>Eubacteriales</taxon>
        <taxon>Oscillospiraceae</taxon>
        <taxon>Acetivibrio</taxon>
    </lineage>
</organism>
<reference evidence="1" key="1">
    <citation type="journal article" date="2014" name="Genome Announc.">
        <title>Draft Genome Sequence of Clostridium straminisolvens Strain JCM 21531T, Isolated from a Cellulose-Degrading Bacterial Community.</title>
        <authorList>
            <person name="Yuki M."/>
            <person name="Oshima K."/>
            <person name="Suda W."/>
            <person name="Sakamoto M."/>
            <person name="Kitamura K."/>
            <person name="Iida T."/>
            <person name="Hattori M."/>
            <person name="Ohkuma M."/>
        </authorList>
    </citation>
    <scope>NUCLEOTIDE SEQUENCE [LARGE SCALE GENOMIC DNA]</scope>
    <source>
        <strain evidence="1">JCM 21531</strain>
    </source>
</reference>
<protein>
    <submittedName>
        <fullName evidence="1">Uncharacterized protein</fullName>
    </submittedName>
</protein>
<evidence type="ECO:0000313" key="2">
    <source>
        <dbReference type="Proteomes" id="UP000019109"/>
    </source>
</evidence>
<proteinExistence type="predicted"/>
<name>W4V804_9FIRM</name>
<keyword evidence="2" id="KW-1185">Reference proteome</keyword>
<gene>
    <name evidence="1" type="ORF">JCM21531_3046</name>
</gene>
<dbReference type="EMBL" id="BAVR01000039">
    <property type="protein sequence ID" value="GAE89510.1"/>
    <property type="molecule type" value="Genomic_DNA"/>
</dbReference>